<evidence type="ECO:0000313" key="4">
    <source>
        <dbReference type="EMBL" id="RAM38930.1"/>
    </source>
</evidence>
<protein>
    <recommendedName>
        <fullName evidence="3">GAF domain-containing protein</fullName>
    </recommendedName>
</protein>
<accession>A0A328HP64</accession>
<evidence type="ECO:0000313" key="5">
    <source>
        <dbReference type="Proteomes" id="UP000249166"/>
    </source>
</evidence>
<feature type="domain" description="GAF" evidence="3">
    <location>
        <begin position="165"/>
        <end position="316"/>
    </location>
</feature>
<dbReference type="InterPro" id="IPR041522">
    <property type="entry name" value="CdaR_GGDEF"/>
</dbReference>
<dbReference type="Pfam" id="PF13185">
    <property type="entry name" value="GAF_2"/>
    <property type="match status" value="1"/>
</dbReference>
<gene>
    <name evidence="4" type="ORF">DBZ45_01975</name>
</gene>
<dbReference type="Proteomes" id="UP000249166">
    <property type="component" value="Unassembled WGS sequence"/>
</dbReference>
<evidence type="ECO:0000259" key="3">
    <source>
        <dbReference type="SMART" id="SM00065"/>
    </source>
</evidence>
<evidence type="ECO:0000256" key="1">
    <source>
        <dbReference type="ARBA" id="ARBA00006754"/>
    </source>
</evidence>
<sequence>MACNRARPAFLQSACRLLRRSGRFACPTIQVPRTAPVTGNRYPSFVVEVPGFEQRYAAGDDSIRATGGRHYHWPMGAQDSPPVRAGDAPPQEAMTLGRLLALLGEGISAEALETQLAAMQAEHLLDPSTAAAARSLNARLREASRREGLLRVLYDTATDLTGIRDVEAVLKAIVRRTRSLIGSDIAYLSLNDYNSGESYIRVTDGAATALFRNIRMPLGEGVLGAVATGEAPSQSADYLVDQTKSHLESSDAAVAAEGVRAIMGVPLRAEGKVIGALLVADRHAHTFSSDDVALMESIGTHAAVALENARHFTEMADALARLDQAQRQNLAHLKALEELSSLDQRLMETLASANSLPNLMMLLAESMDSEVSVVSPMGETLAGLGANPDFGSPAALSAAELSAARTLPVPFTVRGRHYTVMSAVAGDQHLGSLIVAGHVSQDRLAVLERSALVLSAALLSERTFQDAQYRLQLELIDELLNPRSEDTEALKRRAGRFGLADNIPLVVRVVGVREDQRQRALAVLKRHAQDRPGITALHESHLCVIEPRARRGTSGVDMPLDNGQSLVDALKHQRIEASVGSSQSVAGFSRLADAHAEADAVLRALQALARNGEAADRAALGTAGMLLGAMDSPFAAQLLAAQLGPLLDYDGRRGTQLVLTAWTFLENDASGTAAAEALHIHPNTLRQRLERIDSVLGASWRRGGRSLDIHVALRLWRLQSAGSRGH</sequence>
<dbReference type="AlphaFoldDB" id="A0A328HP64"/>
<organism evidence="4 5">
    <name type="scientific">Arthrobacter globiformis</name>
    <dbReference type="NCBI Taxonomy" id="1665"/>
    <lineage>
        <taxon>Bacteria</taxon>
        <taxon>Bacillati</taxon>
        <taxon>Actinomycetota</taxon>
        <taxon>Actinomycetes</taxon>
        <taxon>Micrococcales</taxon>
        <taxon>Micrococcaceae</taxon>
        <taxon>Arthrobacter</taxon>
    </lineage>
</organism>
<dbReference type="InterPro" id="IPR042070">
    <property type="entry name" value="PucR_C-HTH_sf"/>
</dbReference>
<dbReference type="Pfam" id="PF17853">
    <property type="entry name" value="GGDEF_2"/>
    <property type="match status" value="1"/>
</dbReference>
<dbReference type="SMART" id="SM00065">
    <property type="entry name" value="GAF"/>
    <property type="match status" value="1"/>
</dbReference>
<dbReference type="InterPro" id="IPR003018">
    <property type="entry name" value="GAF"/>
</dbReference>
<dbReference type="Pfam" id="PF13556">
    <property type="entry name" value="HTH_30"/>
    <property type="match status" value="1"/>
</dbReference>
<evidence type="ECO:0000256" key="2">
    <source>
        <dbReference type="SAM" id="Coils"/>
    </source>
</evidence>
<dbReference type="EMBL" id="QLNP01000017">
    <property type="protein sequence ID" value="RAM38930.1"/>
    <property type="molecule type" value="Genomic_DNA"/>
</dbReference>
<dbReference type="SUPFAM" id="SSF55781">
    <property type="entry name" value="GAF domain-like"/>
    <property type="match status" value="1"/>
</dbReference>
<proteinExistence type="inferred from homology"/>
<comment type="similarity">
    <text evidence="1">Belongs to the CdaR family.</text>
</comment>
<dbReference type="Gene3D" id="1.10.10.2840">
    <property type="entry name" value="PucR C-terminal helix-turn-helix domain"/>
    <property type="match status" value="1"/>
</dbReference>
<dbReference type="InterPro" id="IPR051448">
    <property type="entry name" value="CdaR-like_regulators"/>
</dbReference>
<feature type="coiled-coil region" evidence="2">
    <location>
        <begin position="308"/>
        <end position="342"/>
    </location>
</feature>
<dbReference type="PANTHER" id="PTHR33744">
    <property type="entry name" value="CARBOHYDRATE DIACID REGULATOR"/>
    <property type="match status" value="1"/>
</dbReference>
<reference evidence="4 5" key="1">
    <citation type="submission" date="2018-04" db="EMBL/GenBank/DDBJ databases">
        <title>Bacteria isolated from cave deposits of Manipur.</title>
        <authorList>
            <person name="Sahoo D."/>
            <person name="Sarangthem I."/>
            <person name="Nandeibam J."/>
        </authorList>
    </citation>
    <scope>NUCLEOTIDE SEQUENCE [LARGE SCALE GENOMIC DNA]</scope>
    <source>
        <strain evidence="5">mrc11</strain>
    </source>
</reference>
<dbReference type="InterPro" id="IPR025736">
    <property type="entry name" value="PucR_C-HTH_dom"/>
</dbReference>
<comment type="caution">
    <text evidence="4">The sequence shown here is derived from an EMBL/GenBank/DDBJ whole genome shotgun (WGS) entry which is preliminary data.</text>
</comment>
<dbReference type="InterPro" id="IPR029016">
    <property type="entry name" value="GAF-like_dom_sf"/>
</dbReference>
<dbReference type="PANTHER" id="PTHR33744:SF1">
    <property type="entry name" value="DNA-BINDING TRANSCRIPTIONAL ACTIVATOR ADER"/>
    <property type="match status" value="1"/>
</dbReference>
<name>A0A328HP64_ARTGO</name>
<keyword evidence="2" id="KW-0175">Coiled coil</keyword>
<dbReference type="Gene3D" id="3.30.450.40">
    <property type="match status" value="1"/>
</dbReference>